<dbReference type="EMBL" id="MHWA01000004">
    <property type="protein sequence ID" value="OHB02336.1"/>
    <property type="molecule type" value="Genomic_DNA"/>
</dbReference>
<dbReference type="AlphaFoldDB" id="A0A1G2TYF8"/>
<accession>A0A1G2TYF8</accession>
<dbReference type="Proteomes" id="UP000178404">
    <property type="component" value="Unassembled WGS sequence"/>
</dbReference>
<evidence type="ECO:0000313" key="1">
    <source>
        <dbReference type="EMBL" id="OHB02336.1"/>
    </source>
</evidence>
<organism evidence="1 2">
    <name type="scientific">Candidatus Zambryskibacteria bacterium RIFCSPLOWO2_01_FULL_35_19</name>
    <dbReference type="NCBI Taxonomy" id="1802757"/>
    <lineage>
        <taxon>Bacteria</taxon>
        <taxon>Candidatus Zambryskiibacteriota</taxon>
    </lineage>
</organism>
<comment type="caution">
    <text evidence="1">The sequence shown here is derived from an EMBL/GenBank/DDBJ whole genome shotgun (WGS) entry which is preliminary data.</text>
</comment>
<gene>
    <name evidence="1" type="ORF">A3A90_00885</name>
</gene>
<name>A0A1G2TYF8_9BACT</name>
<proteinExistence type="predicted"/>
<sequence length="80" mass="9050">MKYQFKNSMPPRGYGIVPAILEDGANQIATSLVKAFGKIPAKLKEAQIKLDLRGKTPIMELASRYYRKHTKTAQFQIPLE</sequence>
<reference evidence="1 2" key="1">
    <citation type="journal article" date="2016" name="Nat. Commun.">
        <title>Thousands of microbial genomes shed light on interconnected biogeochemical processes in an aquifer system.</title>
        <authorList>
            <person name="Anantharaman K."/>
            <person name="Brown C.T."/>
            <person name="Hug L.A."/>
            <person name="Sharon I."/>
            <person name="Castelle C.J."/>
            <person name="Probst A.J."/>
            <person name="Thomas B.C."/>
            <person name="Singh A."/>
            <person name="Wilkins M.J."/>
            <person name="Karaoz U."/>
            <person name="Brodie E.L."/>
            <person name="Williams K.H."/>
            <person name="Hubbard S.S."/>
            <person name="Banfield J.F."/>
        </authorList>
    </citation>
    <scope>NUCLEOTIDE SEQUENCE [LARGE SCALE GENOMIC DNA]</scope>
</reference>
<protein>
    <submittedName>
        <fullName evidence="1">Uncharacterized protein</fullName>
    </submittedName>
</protein>
<evidence type="ECO:0000313" key="2">
    <source>
        <dbReference type="Proteomes" id="UP000178404"/>
    </source>
</evidence>